<dbReference type="GO" id="GO:0016036">
    <property type="term" value="P:cellular response to phosphate starvation"/>
    <property type="evidence" value="ECO:0007669"/>
    <property type="project" value="TreeGrafter"/>
</dbReference>
<evidence type="ECO:0000256" key="6">
    <source>
        <dbReference type="ARBA" id="ARBA00022679"/>
    </source>
</evidence>
<dbReference type="PANTHER" id="PTHR45453:SF1">
    <property type="entry name" value="PHOSPHATE REGULON SENSOR PROTEIN PHOR"/>
    <property type="match status" value="1"/>
</dbReference>
<dbReference type="FunFam" id="3.30.565.10:FF:000006">
    <property type="entry name" value="Sensor histidine kinase WalK"/>
    <property type="match status" value="1"/>
</dbReference>
<keyword evidence="9" id="KW-0067">ATP-binding</keyword>
<dbReference type="Proteomes" id="UP000317043">
    <property type="component" value="Unassembled WGS sequence"/>
</dbReference>
<evidence type="ECO:0000256" key="9">
    <source>
        <dbReference type="ARBA" id="ARBA00022840"/>
    </source>
</evidence>
<keyword evidence="6" id="KW-0808">Transferase</keyword>
<dbReference type="CDD" id="cd00082">
    <property type="entry name" value="HisKA"/>
    <property type="match status" value="1"/>
</dbReference>
<comment type="catalytic activity">
    <reaction evidence="1">
        <text>ATP + protein L-histidine = ADP + protein N-phospho-L-histidine.</text>
        <dbReference type="EC" id="2.7.13.3"/>
    </reaction>
</comment>
<keyword evidence="10" id="KW-0902">Two-component regulatory system</keyword>
<keyword evidence="8 14" id="KW-0418">Kinase</keyword>
<dbReference type="GO" id="GO:0000155">
    <property type="term" value="F:phosphorelay sensor kinase activity"/>
    <property type="evidence" value="ECO:0007669"/>
    <property type="project" value="InterPro"/>
</dbReference>
<dbReference type="GO" id="GO:0004721">
    <property type="term" value="F:phosphoprotein phosphatase activity"/>
    <property type="evidence" value="ECO:0007669"/>
    <property type="project" value="TreeGrafter"/>
</dbReference>
<dbReference type="SUPFAM" id="SSF47384">
    <property type="entry name" value="Homodimeric domain of signal transducing histidine kinase"/>
    <property type="match status" value="1"/>
</dbReference>
<evidence type="ECO:0000256" key="5">
    <source>
        <dbReference type="ARBA" id="ARBA00022553"/>
    </source>
</evidence>
<dbReference type="InterPro" id="IPR003661">
    <property type="entry name" value="HisK_dim/P_dom"/>
</dbReference>
<evidence type="ECO:0000256" key="12">
    <source>
        <dbReference type="ARBA" id="ARBA00039401"/>
    </source>
</evidence>
<evidence type="ECO:0000259" key="13">
    <source>
        <dbReference type="PROSITE" id="PS50109"/>
    </source>
</evidence>
<dbReference type="SMART" id="SM00387">
    <property type="entry name" value="HATPase_c"/>
    <property type="match status" value="1"/>
</dbReference>
<keyword evidence="15" id="KW-1185">Reference proteome</keyword>
<organism evidence="14 15">
    <name type="scientific">Stackebrandtia endophytica</name>
    <dbReference type="NCBI Taxonomy" id="1496996"/>
    <lineage>
        <taxon>Bacteria</taxon>
        <taxon>Bacillati</taxon>
        <taxon>Actinomycetota</taxon>
        <taxon>Actinomycetes</taxon>
        <taxon>Glycomycetales</taxon>
        <taxon>Glycomycetaceae</taxon>
        <taxon>Stackebrandtia</taxon>
    </lineage>
</organism>
<evidence type="ECO:0000313" key="15">
    <source>
        <dbReference type="Proteomes" id="UP000317043"/>
    </source>
</evidence>
<comment type="subcellular location">
    <subcellularLocation>
        <location evidence="2">Cell membrane</location>
    </subcellularLocation>
</comment>
<evidence type="ECO:0000256" key="10">
    <source>
        <dbReference type="ARBA" id="ARBA00023012"/>
    </source>
</evidence>
<dbReference type="EC" id="2.7.13.3" evidence="3"/>
<dbReference type="Pfam" id="PF00512">
    <property type="entry name" value="HisKA"/>
    <property type="match status" value="1"/>
</dbReference>
<dbReference type="GO" id="GO:0005886">
    <property type="term" value="C:plasma membrane"/>
    <property type="evidence" value="ECO:0007669"/>
    <property type="project" value="UniProtKB-SubCell"/>
</dbReference>
<dbReference type="InterPro" id="IPR050351">
    <property type="entry name" value="BphY/WalK/GraS-like"/>
</dbReference>
<dbReference type="PRINTS" id="PR00344">
    <property type="entry name" value="BCTRLSENSOR"/>
</dbReference>
<dbReference type="InterPro" id="IPR036890">
    <property type="entry name" value="HATPase_C_sf"/>
</dbReference>
<evidence type="ECO:0000313" key="14">
    <source>
        <dbReference type="EMBL" id="TQL77958.1"/>
    </source>
</evidence>
<evidence type="ECO:0000256" key="2">
    <source>
        <dbReference type="ARBA" id="ARBA00004236"/>
    </source>
</evidence>
<dbReference type="AlphaFoldDB" id="A0A543AZF6"/>
<evidence type="ECO:0000256" key="8">
    <source>
        <dbReference type="ARBA" id="ARBA00022777"/>
    </source>
</evidence>
<reference evidence="14 15" key="1">
    <citation type="submission" date="2019-06" db="EMBL/GenBank/DDBJ databases">
        <title>Sequencing the genomes of 1000 actinobacteria strains.</title>
        <authorList>
            <person name="Klenk H.-P."/>
        </authorList>
    </citation>
    <scope>NUCLEOTIDE SEQUENCE [LARGE SCALE GENOMIC DNA]</scope>
    <source>
        <strain evidence="14 15">DSM 45928</strain>
    </source>
</reference>
<dbReference type="GO" id="GO:0005524">
    <property type="term" value="F:ATP binding"/>
    <property type="evidence" value="ECO:0007669"/>
    <property type="project" value="UniProtKB-KW"/>
</dbReference>
<accession>A0A543AZF6</accession>
<evidence type="ECO:0000256" key="3">
    <source>
        <dbReference type="ARBA" id="ARBA00012438"/>
    </source>
</evidence>
<dbReference type="EMBL" id="VFOW01000001">
    <property type="protein sequence ID" value="TQL77958.1"/>
    <property type="molecule type" value="Genomic_DNA"/>
</dbReference>
<dbReference type="FunCoup" id="A0A543AZF6">
    <property type="interactions" value="49"/>
</dbReference>
<dbReference type="Pfam" id="PF02518">
    <property type="entry name" value="HATPase_c"/>
    <property type="match status" value="1"/>
</dbReference>
<dbReference type="Gene3D" id="1.10.287.130">
    <property type="match status" value="1"/>
</dbReference>
<dbReference type="InterPro" id="IPR004358">
    <property type="entry name" value="Sig_transdc_His_kin-like_C"/>
</dbReference>
<gene>
    <name evidence="14" type="ORF">FB566_3533</name>
</gene>
<dbReference type="InterPro" id="IPR003594">
    <property type="entry name" value="HATPase_dom"/>
</dbReference>
<dbReference type="InterPro" id="IPR005467">
    <property type="entry name" value="His_kinase_dom"/>
</dbReference>
<dbReference type="SMART" id="SM00388">
    <property type="entry name" value="HisKA"/>
    <property type="match status" value="1"/>
</dbReference>
<sequence length="376" mass="40046">MGSASAASFGLGVVAGALGYTAVRRRDRAAPTAEPDGWAPILESLQTAVIQLDADDGIAHANQVAENLGVIREHRLEPADLRMVVAQVRGTGQPRTGELELPESTIAVRVHVSPLPADRILIELIDISELHRVERVRRDFVANVSHELKTPVGALQLLTEALADAVDDPQAAARFTARIQHESARMARLVSELLELSRLQGAEPLPRFEPVPVERIITEAIDRGRTAATAKDIELVREGETGVTVSGSESQLATAVGNLIGNAIAYSPQDTTVTIRVGEARGWAKISVIDEGIGIAPDDIDRIFERFYRADPARSRATGGTGLGLAIVKHIAGNHAGRVEVSSMPGNGSVFTLLLPSVAVPAQETAPDVDEMVLSR</sequence>
<comment type="caution">
    <text evidence="14">The sequence shown here is derived from an EMBL/GenBank/DDBJ whole genome shotgun (WGS) entry which is preliminary data.</text>
</comment>
<dbReference type="PANTHER" id="PTHR45453">
    <property type="entry name" value="PHOSPHATE REGULON SENSOR PROTEIN PHOR"/>
    <property type="match status" value="1"/>
</dbReference>
<keyword evidence="11" id="KW-0472">Membrane</keyword>
<proteinExistence type="predicted"/>
<dbReference type="InterPro" id="IPR036097">
    <property type="entry name" value="HisK_dim/P_sf"/>
</dbReference>
<keyword evidence="7" id="KW-0547">Nucleotide-binding</keyword>
<dbReference type="Gene3D" id="3.30.565.10">
    <property type="entry name" value="Histidine kinase-like ATPase, C-terminal domain"/>
    <property type="match status" value="1"/>
</dbReference>
<name>A0A543AZF6_9ACTN</name>
<evidence type="ECO:0000256" key="11">
    <source>
        <dbReference type="ARBA" id="ARBA00023136"/>
    </source>
</evidence>
<evidence type="ECO:0000256" key="7">
    <source>
        <dbReference type="ARBA" id="ARBA00022741"/>
    </source>
</evidence>
<evidence type="ECO:0000256" key="4">
    <source>
        <dbReference type="ARBA" id="ARBA00022475"/>
    </source>
</evidence>
<dbReference type="InParanoid" id="A0A543AZF6"/>
<dbReference type="CDD" id="cd00075">
    <property type="entry name" value="HATPase"/>
    <property type="match status" value="1"/>
</dbReference>
<feature type="domain" description="Histidine kinase" evidence="13">
    <location>
        <begin position="143"/>
        <end position="359"/>
    </location>
</feature>
<evidence type="ECO:0000256" key="1">
    <source>
        <dbReference type="ARBA" id="ARBA00000085"/>
    </source>
</evidence>
<dbReference type="PROSITE" id="PS50109">
    <property type="entry name" value="HIS_KIN"/>
    <property type="match status" value="1"/>
</dbReference>
<dbReference type="FunFam" id="1.10.287.130:FF:000008">
    <property type="entry name" value="Two-component sensor histidine kinase"/>
    <property type="match status" value="1"/>
</dbReference>
<keyword evidence="5" id="KW-0597">Phosphoprotein</keyword>
<keyword evidence="4" id="KW-1003">Cell membrane</keyword>
<protein>
    <recommendedName>
        <fullName evidence="12">Sensor-like histidine kinase SenX3</fullName>
        <ecNumber evidence="3">2.7.13.3</ecNumber>
    </recommendedName>
</protein>
<dbReference type="SUPFAM" id="SSF55874">
    <property type="entry name" value="ATPase domain of HSP90 chaperone/DNA topoisomerase II/histidine kinase"/>
    <property type="match status" value="1"/>
</dbReference>